<evidence type="ECO:0000256" key="11">
    <source>
        <dbReference type="ARBA" id="ARBA00022737"/>
    </source>
</evidence>
<feature type="transmembrane region" description="Helical" evidence="29">
    <location>
        <begin position="474"/>
        <end position="490"/>
    </location>
</feature>
<evidence type="ECO:0000256" key="27">
    <source>
        <dbReference type="ARBA" id="ARBA00045976"/>
    </source>
</evidence>
<comment type="function">
    <text evidence="27">Calcium, potassium:sodium antiporter that transports 1 Ca(2+) and 1 K(+) in exchange for 4 Na(+). Critical component of the visual transduction cascade, controlling the calcium concentration of outer segments during light and darkness. Light causes a rapid lowering of cytosolic free calcium in the outer segment of both retinal rod and cone photoreceptors and the light-induced lowering of calcium is caused by extrusion via this protein which plays a key role in the process of light adaptation.</text>
</comment>
<feature type="region of interest" description="Disordered" evidence="28">
    <location>
        <begin position="87"/>
        <end position="113"/>
    </location>
</feature>
<evidence type="ECO:0000256" key="20">
    <source>
        <dbReference type="ARBA" id="ARBA00023201"/>
    </source>
</evidence>
<dbReference type="EMBL" id="KK734144">
    <property type="protein sequence ID" value="KFR04683.1"/>
    <property type="molecule type" value="Genomic_DNA"/>
</dbReference>
<evidence type="ECO:0000256" key="29">
    <source>
        <dbReference type="SAM" id="Phobius"/>
    </source>
</evidence>
<dbReference type="FunFam" id="1.20.1420.30:FF:000004">
    <property type="entry name" value="Sodium/potassium/calcium exchanger 2 isoform 1"/>
    <property type="match status" value="1"/>
</dbReference>
<feature type="transmembrane region" description="Helical" evidence="29">
    <location>
        <begin position="502"/>
        <end position="525"/>
    </location>
</feature>
<evidence type="ECO:0000256" key="8">
    <source>
        <dbReference type="ARBA" id="ARBA00022568"/>
    </source>
</evidence>
<dbReference type="InterPro" id="IPR004481">
    <property type="entry name" value="K/Na/Ca-exchanger"/>
</dbReference>
<keyword evidence="17" id="KW-0406">Ion transport</keyword>
<feature type="transmembrane region" description="Helical" evidence="29">
    <location>
        <begin position="634"/>
        <end position="653"/>
    </location>
</feature>
<evidence type="ECO:0000313" key="32">
    <source>
        <dbReference type="EMBL" id="KFR04683.1"/>
    </source>
</evidence>
<evidence type="ECO:0000256" key="17">
    <source>
        <dbReference type="ARBA" id="ARBA00023065"/>
    </source>
</evidence>
<comment type="catalytic activity">
    <reaction evidence="22">
        <text>Ca(2+)(out) + K(+)(out) + 4 Na(+)(in) = Ca(2+)(in) + K(+)(in) + 4 Na(+)(out)</text>
        <dbReference type="Rhea" id="RHEA:69967"/>
        <dbReference type="ChEBI" id="CHEBI:29101"/>
        <dbReference type="ChEBI" id="CHEBI:29103"/>
        <dbReference type="ChEBI" id="CHEBI:29108"/>
    </reaction>
</comment>
<evidence type="ECO:0000256" key="1">
    <source>
        <dbReference type="ARBA" id="ARBA00004651"/>
    </source>
</evidence>
<evidence type="ECO:0000256" key="21">
    <source>
        <dbReference type="ARBA" id="ARBA00023305"/>
    </source>
</evidence>
<keyword evidence="10 29" id="KW-0812">Transmembrane</keyword>
<dbReference type="PhylomeDB" id="A0A091VQB8"/>
<evidence type="ECO:0000256" key="10">
    <source>
        <dbReference type="ARBA" id="ARBA00022692"/>
    </source>
</evidence>
<evidence type="ECO:0000256" key="15">
    <source>
        <dbReference type="ARBA" id="ARBA00022989"/>
    </source>
</evidence>
<keyword evidence="19" id="KW-0325">Glycoprotein</keyword>
<dbReference type="GO" id="GO:0060291">
    <property type="term" value="P:long-term synaptic potentiation"/>
    <property type="evidence" value="ECO:0007669"/>
    <property type="project" value="TreeGrafter"/>
</dbReference>
<feature type="transmembrane region" description="Helical" evidence="29">
    <location>
        <begin position="537"/>
        <end position="559"/>
    </location>
</feature>
<dbReference type="Pfam" id="PF01699">
    <property type="entry name" value="Na_Ca_ex"/>
    <property type="match status" value="2"/>
</dbReference>
<dbReference type="PANTHER" id="PTHR10846">
    <property type="entry name" value="SODIUM/POTASSIUM/CALCIUM EXCHANGER"/>
    <property type="match status" value="1"/>
</dbReference>
<feature type="domain" description="Sodium/calcium exchanger membrane region" evidence="31">
    <location>
        <begin position="503"/>
        <end position="651"/>
    </location>
</feature>
<evidence type="ECO:0000256" key="16">
    <source>
        <dbReference type="ARBA" id="ARBA00023053"/>
    </source>
</evidence>
<evidence type="ECO:0000256" key="3">
    <source>
        <dbReference type="ARBA" id="ARBA00022448"/>
    </source>
</evidence>
<evidence type="ECO:0000256" key="30">
    <source>
        <dbReference type="SAM" id="SignalP"/>
    </source>
</evidence>
<keyword evidence="13" id="KW-0769">Symport</keyword>
<keyword evidence="16" id="KW-0915">Sodium</keyword>
<evidence type="ECO:0000313" key="33">
    <source>
        <dbReference type="Proteomes" id="UP000053605"/>
    </source>
</evidence>
<protein>
    <recommendedName>
        <fullName evidence="23">Sodium/potassium/calcium exchanger 1</fullName>
    </recommendedName>
    <alternativeName>
        <fullName evidence="24">Na(+)/K(+)/Ca(2+)-exchange protein 1</fullName>
    </alternativeName>
    <alternativeName>
        <fullName evidence="25">Retinal rod Na-Ca+K exchanger</fullName>
    </alternativeName>
    <alternativeName>
        <fullName evidence="26">Solute carrier family 24 member 1</fullName>
    </alternativeName>
</protein>
<dbReference type="STRING" id="30419.A0A091VQB8"/>
<evidence type="ECO:0000256" key="7">
    <source>
        <dbReference type="ARBA" id="ARBA00022553"/>
    </source>
</evidence>
<accession>A0A091VQB8</accession>
<feature type="transmembrane region" description="Helical" evidence="29">
    <location>
        <begin position="201"/>
        <end position="223"/>
    </location>
</feature>
<keyword evidence="3" id="KW-0813">Transport</keyword>
<feature type="domain" description="Sodium/calcium exchanger membrane region" evidence="31">
    <location>
        <begin position="136"/>
        <end position="276"/>
    </location>
</feature>
<reference evidence="32 33" key="1">
    <citation type="submission" date="2014-04" db="EMBL/GenBank/DDBJ databases">
        <title>Genome evolution of avian class.</title>
        <authorList>
            <person name="Zhang G."/>
            <person name="Li C."/>
        </authorList>
    </citation>
    <scope>NUCLEOTIDE SEQUENCE [LARGE SCALE GENOMIC DNA]</scope>
    <source>
        <strain evidence="32">BGI_N306</strain>
    </source>
</reference>
<dbReference type="GO" id="GO:0005886">
    <property type="term" value="C:plasma membrane"/>
    <property type="evidence" value="ECO:0007669"/>
    <property type="project" value="UniProtKB-SubCell"/>
</dbReference>
<feature type="compositionally biased region" description="Basic and acidic residues" evidence="28">
    <location>
        <begin position="317"/>
        <end position="327"/>
    </location>
</feature>
<dbReference type="AlphaFoldDB" id="A0A091VQB8"/>
<dbReference type="GO" id="GO:0015293">
    <property type="term" value="F:symporter activity"/>
    <property type="evidence" value="ECO:0007669"/>
    <property type="project" value="UniProtKB-KW"/>
</dbReference>
<dbReference type="GO" id="GO:0007601">
    <property type="term" value="P:visual perception"/>
    <property type="evidence" value="ECO:0007669"/>
    <property type="project" value="UniProtKB-KW"/>
</dbReference>
<dbReference type="PANTHER" id="PTHR10846:SF36">
    <property type="entry name" value="SODIUM_POTASSIUM_CALCIUM EXCHANGER 1"/>
    <property type="match status" value="1"/>
</dbReference>
<dbReference type="OrthoDB" id="2127281at2759"/>
<keyword evidence="11" id="KW-0677">Repeat</keyword>
<keyword evidence="6" id="KW-0633">Potassium transport</keyword>
<feature type="signal peptide" evidence="30">
    <location>
        <begin position="1"/>
        <end position="34"/>
    </location>
</feature>
<keyword evidence="4" id="KW-0050">Antiport</keyword>
<feature type="compositionally biased region" description="Pro residues" evidence="28">
    <location>
        <begin position="34"/>
        <end position="47"/>
    </location>
</feature>
<comment type="subcellular location">
    <subcellularLocation>
        <location evidence="1">Cell membrane</location>
        <topology evidence="1">Multi-pass membrane protein</topology>
    </subcellularLocation>
</comment>
<evidence type="ECO:0000256" key="28">
    <source>
        <dbReference type="SAM" id="MobiDB-lite"/>
    </source>
</evidence>
<feature type="region of interest" description="Disordered" evidence="28">
    <location>
        <begin position="33"/>
        <end position="58"/>
    </location>
</feature>
<keyword evidence="7" id="KW-0597">Phosphoprotein</keyword>
<evidence type="ECO:0000256" key="4">
    <source>
        <dbReference type="ARBA" id="ARBA00022449"/>
    </source>
</evidence>
<dbReference type="Gene3D" id="1.20.1420.30">
    <property type="entry name" value="NCX, central ion-binding region"/>
    <property type="match status" value="2"/>
</dbReference>
<feature type="region of interest" description="Disordered" evidence="28">
    <location>
        <begin position="309"/>
        <end position="343"/>
    </location>
</feature>
<organism evidence="32 33">
    <name type="scientific">Opisthocomus hoazin</name>
    <name type="common">Hoatzin</name>
    <name type="synonym">Phasianus hoazin</name>
    <dbReference type="NCBI Taxonomy" id="30419"/>
    <lineage>
        <taxon>Eukaryota</taxon>
        <taxon>Metazoa</taxon>
        <taxon>Chordata</taxon>
        <taxon>Craniata</taxon>
        <taxon>Vertebrata</taxon>
        <taxon>Euteleostomi</taxon>
        <taxon>Archelosauria</taxon>
        <taxon>Archosauria</taxon>
        <taxon>Dinosauria</taxon>
        <taxon>Saurischia</taxon>
        <taxon>Theropoda</taxon>
        <taxon>Coelurosauria</taxon>
        <taxon>Aves</taxon>
        <taxon>Neognathae</taxon>
        <taxon>Neoaves</taxon>
        <taxon>Opisthocomiformes</taxon>
        <taxon>Opisthocomidae</taxon>
        <taxon>Opisthocomus</taxon>
    </lineage>
</organism>
<keyword evidence="12" id="KW-0106">Calcium</keyword>
<keyword evidence="5" id="KW-1003">Cell membrane</keyword>
<feature type="region of interest" description="Disordered" evidence="28">
    <location>
        <begin position="390"/>
        <end position="465"/>
    </location>
</feature>
<sequence>MHLPRRRRLQRNRIFFLLATVLVLSLYQLQFSPSAPPAPQRAPPPTDPVKVTSKDLSSNKTAVTGNVTAAPKIRHCVYVDPEPTVPITTSVDTTSQQENISESYPDERPPYESKGEYPQDLFSVEERRQGWVVLHIFGMIYVFVALAIVCDEYFVPALGVITEKLQISEDVAGATFMAAGGSAPELFTSLIGVFISHSNVGIGTIVGSAVFNILFVIGTCALFSREILHLTWWPLFRDISFYIVDLLMLILFFLDSVIDWWESLLLLTAYATYVFTMKQNVYLEQWVKQELNKKLNAVQAASAEHIRKKSSGAVADDGTKKPADGRKLQPASALQRGSSSASLHNSQMRSTIFQLMIHTLDPLADAKFKDRVDILSNIAKAKAAALAAQGSKSEAEEEKKAPSSVQVTPASDSEPSKDKQKAGAAQDGQPSSDSDSSEDSSSESEEDSDDDSTDDDENDEPLSLEWPETRKKQAIYLFLFPIVFPLWSTLPDVRNPDSKKFFVITFFGSIIWIAAFSYLMVWWAHQVGETIGISEEIMGLTILAAGTSIPDLITSVIVARKGLGDMAVSSSVGSNIFDITVGLPVPWFLYSVFNGLSPVAVSSNGLFCAIVLLFLMLLFVIISIAVCKWKMNKLLGLTMFALYFVFLIISVMLEDKIISCPVSV</sequence>
<keyword evidence="15 29" id="KW-1133">Transmembrane helix</keyword>
<evidence type="ECO:0000256" key="2">
    <source>
        <dbReference type="ARBA" id="ARBA00005364"/>
    </source>
</evidence>
<keyword evidence="21" id="KW-0844">Vision</keyword>
<gene>
    <name evidence="32" type="ORF">N306_03881</name>
</gene>
<evidence type="ECO:0000256" key="9">
    <source>
        <dbReference type="ARBA" id="ARBA00022606"/>
    </source>
</evidence>
<feature type="chain" id="PRO_5001883385" description="Sodium/potassium/calcium exchanger 1" evidence="30">
    <location>
        <begin position="35"/>
        <end position="664"/>
    </location>
</feature>
<dbReference type="Proteomes" id="UP000053605">
    <property type="component" value="Unassembled WGS sequence"/>
</dbReference>
<feature type="transmembrane region" description="Helical" evidence="29">
    <location>
        <begin position="171"/>
        <end position="195"/>
    </location>
</feature>
<evidence type="ECO:0000256" key="26">
    <source>
        <dbReference type="ARBA" id="ARBA00042684"/>
    </source>
</evidence>
<keyword evidence="30" id="KW-0732">Signal</keyword>
<name>A0A091VQB8_OPIHO</name>
<evidence type="ECO:0000256" key="5">
    <source>
        <dbReference type="ARBA" id="ARBA00022475"/>
    </source>
</evidence>
<feature type="compositionally biased region" description="Polar residues" evidence="28">
    <location>
        <begin position="87"/>
        <end position="102"/>
    </location>
</feature>
<feature type="transmembrane region" description="Helical" evidence="29">
    <location>
        <begin position="604"/>
        <end position="627"/>
    </location>
</feature>
<evidence type="ECO:0000256" key="18">
    <source>
        <dbReference type="ARBA" id="ARBA00023136"/>
    </source>
</evidence>
<evidence type="ECO:0000256" key="12">
    <source>
        <dbReference type="ARBA" id="ARBA00022837"/>
    </source>
</evidence>
<proteinExistence type="inferred from homology"/>
<dbReference type="InterPro" id="IPR004837">
    <property type="entry name" value="NaCa_Exmemb"/>
</dbReference>
<evidence type="ECO:0000256" key="23">
    <source>
        <dbReference type="ARBA" id="ARBA00040585"/>
    </source>
</evidence>
<evidence type="ECO:0000256" key="6">
    <source>
        <dbReference type="ARBA" id="ARBA00022538"/>
    </source>
</evidence>
<dbReference type="InterPro" id="IPR044880">
    <property type="entry name" value="NCX_ion-bd_dom_sf"/>
</dbReference>
<evidence type="ECO:0000256" key="13">
    <source>
        <dbReference type="ARBA" id="ARBA00022847"/>
    </source>
</evidence>
<evidence type="ECO:0000256" key="22">
    <source>
        <dbReference type="ARBA" id="ARBA00033627"/>
    </source>
</evidence>
<keyword evidence="33" id="KW-1185">Reference proteome</keyword>
<dbReference type="KEGG" id="oha:104339275"/>
<dbReference type="NCBIfam" id="TIGR00367">
    <property type="entry name" value="calcium/sodium antiporter"/>
    <property type="match status" value="1"/>
</dbReference>
<dbReference type="GO" id="GO:0060292">
    <property type="term" value="P:long-term synaptic depression"/>
    <property type="evidence" value="ECO:0007669"/>
    <property type="project" value="TreeGrafter"/>
</dbReference>
<feature type="transmembrane region" description="Helical" evidence="29">
    <location>
        <begin position="235"/>
        <end position="254"/>
    </location>
</feature>
<dbReference type="FunFam" id="1.20.1420.30:FF:000002">
    <property type="entry name" value="Sodium/potassium/calcium exchanger 2 isoform 1"/>
    <property type="match status" value="1"/>
</dbReference>
<keyword evidence="9" id="KW-0716">Sensory transduction</keyword>
<evidence type="ECO:0000256" key="24">
    <source>
        <dbReference type="ARBA" id="ARBA00042035"/>
    </source>
</evidence>
<keyword evidence="20" id="KW-0739">Sodium transport</keyword>
<evidence type="ECO:0000256" key="19">
    <source>
        <dbReference type="ARBA" id="ARBA00023180"/>
    </source>
</evidence>
<keyword evidence="18 29" id="KW-0472">Membrane</keyword>
<evidence type="ECO:0000256" key="14">
    <source>
        <dbReference type="ARBA" id="ARBA00022958"/>
    </source>
</evidence>
<feature type="transmembrane region" description="Helical" evidence="29">
    <location>
        <begin position="131"/>
        <end position="150"/>
    </location>
</feature>
<keyword evidence="8" id="KW-0109">Calcium transport</keyword>
<dbReference type="GO" id="GO:0005262">
    <property type="term" value="F:calcium channel activity"/>
    <property type="evidence" value="ECO:0007669"/>
    <property type="project" value="TreeGrafter"/>
</dbReference>
<keyword evidence="14" id="KW-0630">Potassium</keyword>
<comment type="similarity">
    <text evidence="2">Belongs to the Ca(2+):cation antiporter (CaCA) (TC 2.A.19) family. SLC24A subfamily.</text>
</comment>
<evidence type="ECO:0000259" key="31">
    <source>
        <dbReference type="Pfam" id="PF01699"/>
    </source>
</evidence>
<dbReference type="GO" id="GO:0098703">
    <property type="term" value="P:calcium ion import across plasma membrane"/>
    <property type="evidence" value="ECO:0007669"/>
    <property type="project" value="UniProtKB-ARBA"/>
</dbReference>
<feature type="compositionally biased region" description="Acidic residues" evidence="28">
    <location>
        <begin position="435"/>
        <end position="462"/>
    </location>
</feature>
<evidence type="ECO:0000256" key="25">
    <source>
        <dbReference type="ARBA" id="ARBA00042297"/>
    </source>
</evidence>
<dbReference type="GO" id="GO:0006874">
    <property type="term" value="P:intracellular calcium ion homeostasis"/>
    <property type="evidence" value="ECO:0007669"/>
    <property type="project" value="TreeGrafter"/>
</dbReference>
<dbReference type="GO" id="GO:0008273">
    <property type="term" value="F:calcium, potassium:sodium antiporter activity"/>
    <property type="evidence" value="ECO:0007669"/>
    <property type="project" value="UniProtKB-ARBA"/>
</dbReference>